<dbReference type="AlphaFoldDB" id="H8X5Y0"/>
<dbReference type="OrthoDB" id="4024544at2759"/>
<organism evidence="2 3">
    <name type="scientific">Candida orthopsilosis (strain 90-125)</name>
    <name type="common">Yeast</name>
    <dbReference type="NCBI Taxonomy" id="1136231"/>
    <lineage>
        <taxon>Eukaryota</taxon>
        <taxon>Fungi</taxon>
        <taxon>Dikarya</taxon>
        <taxon>Ascomycota</taxon>
        <taxon>Saccharomycotina</taxon>
        <taxon>Pichiomycetes</taxon>
        <taxon>Debaryomycetaceae</taxon>
        <taxon>Candida/Lodderomyces clade</taxon>
        <taxon>Candida</taxon>
    </lineage>
</organism>
<reference evidence="2 3" key="1">
    <citation type="journal article" date="2012" name="PLoS ONE">
        <title>Sequence and analysis of the genome of the pathogenic yeast Candida orthopsilosis.</title>
        <authorList>
            <person name="Riccombeni A."/>
            <person name="Vidanes G."/>
            <person name="Proux-Wera E."/>
            <person name="Wolfe K.H."/>
            <person name="Butler G."/>
        </authorList>
    </citation>
    <scope>NUCLEOTIDE SEQUENCE [LARGE SCALE GENOMIC DNA]</scope>
    <source>
        <strain evidence="2 3">Co 90-125</strain>
    </source>
</reference>
<keyword evidence="3" id="KW-1185">Reference proteome</keyword>
<dbReference type="RefSeq" id="XP_003869363.1">
    <property type="nucleotide sequence ID" value="XM_003869314.1"/>
</dbReference>
<dbReference type="Proteomes" id="UP000005018">
    <property type="component" value="Chromosome 4"/>
</dbReference>
<dbReference type="EMBL" id="HE681722">
    <property type="protein sequence ID" value="CCG23228.1"/>
    <property type="molecule type" value="Genomic_DNA"/>
</dbReference>
<feature type="region of interest" description="Disordered" evidence="1">
    <location>
        <begin position="16"/>
        <end position="43"/>
    </location>
</feature>
<evidence type="ECO:0000313" key="2">
    <source>
        <dbReference type="EMBL" id="CCG23228.1"/>
    </source>
</evidence>
<dbReference type="GeneID" id="14540263"/>
<evidence type="ECO:0000256" key="1">
    <source>
        <dbReference type="SAM" id="MobiDB-lite"/>
    </source>
</evidence>
<name>H8X5Y0_CANO9</name>
<accession>H8X5Y0</accession>
<dbReference type="KEGG" id="cot:CORT_0D03880"/>
<feature type="compositionally biased region" description="Polar residues" evidence="1">
    <location>
        <begin position="16"/>
        <end position="28"/>
    </location>
</feature>
<gene>
    <name evidence="2" type="ORF">CORT_0D03880</name>
</gene>
<feature type="compositionally biased region" description="Basic residues" evidence="1">
    <location>
        <begin position="29"/>
        <end position="43"/>
    </location>
</feature>
<sequence length="324" mass="37883">MTTLQLPQTLHFASETYHSGDTHNPNCQHNHHHHHHRHHHHRRIFSASATLPVSVSPPKVNLKTTQETLSEGDTFHDYATVIMDVLECYMEPSPTLEEKLTMLEKEVSQEMNNYEMGEEKLIELGDDTASIDGKLEQPSDKQVTALRQTSNQYSFLNNFRRNSFFHPASSSMFDFQLNNKSYFAQPGSERHHQQQEESGINDYGSIRSYNSTILAQPKKMHRKHRKMNKRVKSFTQRVKNEDVSHRLTDLFQDDHDIWAKEKVENESSVDEAKTSCNCVHCNEKSKRRVVIKESENEYIYPTPTITSFRRIIGRRFHIFKHHVV</sequence>
<protein>
    <submittedName>
        <fullName evidence="2">Uncharacterized protein</fullName>
    </submittedName>
</protein>
<dbReference type="HOGENOM" id="CLU_857885_0_0_1"/>
<evidence type="ECO:0000313" key="3">
    <source>
        <dbReference type="Proteomes" id="UP000005018"/>
    </source>
</evidence>
<proteinExistence type="predicted"/>